<dbReference type="Gene3D" id="3.60.15.10">
    <property type="entry name" value="Ribonuclease Z/Hydroxyacylglutathione hydrolase-like"/>
    <property type="match status" value="1"/>
</dbReference>
<keyword evidence="3" id="KW-1185">Reference proteome</keyword>
<sequence length="326" mass="36591">MLLWLVAGACFTASLFCLKRWQLRKLEPAFRATRLTRSTFVLSEWSDIYDEHPQIYVKVVPDANTILIIDTGCGGATRNPDIGLTNLREFIETVQLDCNGGAALNEGKKLDYIVVLTHCHYDHILAVEQFEGYPILVSSHSPDFVSTDNLPAHSLCAHLGIKTPTYTPTLVPHEHPIHSKSQIALGVTILHTPGHTPDELALYDSAEKMLYVGDSLYEREPIIFPSEGSIVEWMSSMDYLLAFVKEKGRGGLVRINSGHATVHQPAQEVLEKTMDFMRDIVGGKEPLRRRLVVRGEDNVVYEQEGGRFALRCPERLVLDARKLNEE</sequence>
<evidence type="ECO:0000259" key="1">
    <source>
        <dbReference type="SMART" id="SM00849"/>
    </source>
</evidence>
<evidence type="ECO:0000313" key="3">
    <source>
        <dbReference type="Proteomes" id="UP001221142"/>
    </source>
</evidence>
<dbReference type="PANTHER" id="PTHR42951:SF4">
    <property type="entry name" value="ACYL-COENZYME A THIOESTERASE MBLAC2"/>
    <property type="match status" value="1"/>
</dbReference>
<dbReference type="AlphaFoldDB" id="A0AAD7FYS5"/>
<evidence type="ECO:0000313" key="2">
    <source>
        <dbReference type="EMBL" id="KAJ7650323.1"/>
    </source>
</evidence>
<proteinExistence type="predicted"/>
<reference evidence="2" key="1">
    <citation type="submission" date="2023-03" db="EMBL/GenBank/DDBJ databases">
        <title>Massive genome expansion in bonnet fungi (Mycena s.s.) driven by repeated elements and novel gene families across ecological guilds.</title>
        <authorList>
            <consortium name="Lawrence Berkeley National Laboratory"/>
            <person name="Harder C.B."/>
            <person name="Miyauchi S."/>
            <person name="Viragh M."/>
            <person name="Kuo A."/>
            <person name="Thoen E."/>
            <person name="Andreopoulos B."/>
            <person name="Lu D."/>
            <person name="Skrede I."/>
            <person name="Drula E."/>
            <person name="Henrissat B."/>
            <person name="Morin E."/>
            <person name="Kohler A."/>
            <person name="Barry K."/>
            <person name="LaButti K."/>
            <person name="Morin E."/>
            <person name="Salamov A."/>
            <person name="Lipzen A."/>
            <person name="Mereny Z."/>
            <person name="Hegedus B."/>
            <person name="Baldrian P."/>
            <person name="Stursova M."/>
            <person name="Weitz H."/>
            <person name="Taylor A."/>
            <person name="Grigoriev I.V."/>
            <person name="Nagy L.G."/>
            <person name="Martin F."/>
            <person name="Kauserud H."/>
        </authorList>
    </citation>
    <scope>NUCLEOTIDE SEQUENCE</scope>
    <source>
        <strain evidence="2">9284</strain>
    </source>
</reference>
<gene>
    <name evidence="2" type="ORF">FB45DRAFT_887601</name>
</gene>
<dbReference type="InterPro" id="IPR001279">
    <property type="entry name" value="Metallo-B-lactamas"/>
</dbReference>
<dbReference type="SMART" id="SM00849">
    <property type="entry name" value="Lactamase_B"/>
    <property type="match status" value="1"/>
</dbReference>
<dbReference type="PANTHER" id="PTHR42951">
    <property type="entry name" value="METALLO-BETA-LACTAMASE DOMAIN-CONTAINING"/>
    <property type="match status" value="1"/>
</dbReference>
<dbReference type="SUPFAM" id="SSF56281">
    <property type="entry name" value="Metallo-hydrolase/oxidoreductase"/>
    <property type="match status" value="1"/>
</dbReference>
<accession>A0AAD7FYS5</accession>
<dbReference type="EMBL" id="JARKIF010000001">
    <property type="protein sequence ID" value="KAJ7650323.1"/>
    <property type="molecule type" value="Genomic_DNA"/>
</dbReference>
<dbReference type="Pfam" id="PF00753">
    <property type="entry name" value="Lactamase_B"/>
    <property type="match status" value="1"/>
</dbReference>
<dbReference type="InterPro" id="IPR050855">
    <property type="entry name" value="NDM-1-like"/>
</dbReference>
<feature type="domain" description="Metallo-beta-lactamase" evidence="1">
    <location>
        <begin position="54"/>
        <end position="259"/>
    </location>
</feature>
<comment type="caution">
    <text evidence="2">The sequence shown here is derived from an EMBL/GenBank/DDBJ whole genome shotgun (WGS) entry which is preliminary data.</text>
</comment>
<dbReference type="Proteomes" id="UP001221142">
    <property type="component" value="Unassembled WGS sequence"/>
</dbReference>
<name>A0AAD7FYS5_9AGAR</name>
<organism evidence="2 3">
    <name type="scientific">Roridomyces roridus</name>
    <dbReference type="NCBI Taxonomy" id="1738132"/>
    <lineage>
        <taxon>Eukaryota</taxon>
        <taxon>Fungi</taxon>
        <taxon>Dikarya</taxon>
        <taxon>Basidiomycota</taxon>
        <taxon>Agaricomycotina</taxon>
        <taxon>Agaricomycetes</taxon>
        <taxon>Agaricomycetidae</taxon>
        <taxon>Agaricales</taxon>
        <taxon>Marasmiineae</taxon>
        <taxon>Mycenaceae</taxon>
        <taxon>Roridomyces</taxon>
    </lineage>
</organism>
<dbReference type="CDD" id="cd06262">
    <property type="entry name" value="metallo-hydrolase-like_MBL-fold"/>
    <property type="match status" value="1"/>
</dbReference>
<protein>
    <submittedName>
        <fullName evidence="2">Metallo-hydrolase/oxidoreductase</fullName>
    </submittedName>
</protein>
<dbReference type="InterPro" id="IPR036866">
    <property type="entry name" value="RibonucZ/Hydroxyglut_hydro"/>
</dbReference>